<accession>A0A922E5Y1</accession>
<evidence type="ECO:0000313" key="1">
    <source>
        <dbReference type="EMBL" id="KAG6696107.1"/>
    </source>
</evidence>
<reference evidence="1" key="1">
    <citation type="submission" date="2021-01" db="EMBL/GenBank/DDBJ databases">
        <authorList>
            <person name="Lovell J.T."/>
            <person name="Bentley N."/>
            <person name="Bhattarai G."/>
            <person name="Jenkins J.W."/>
            <person name="Sreedasyam A."/>
            <person name="Alarcon Y."/>
            <person name="Bock C."/>
            <person name="Boston L."/>
            <person name="Carlson J."/>
            <person name="Cervantes K."/>
            <person name="Clermont K."/>
            <person name="Krom N."/>
            <person name="Kubenka K."/>
            <person name="Mamidi S."/>
            <person name="Mattison C."/>
            <person name="Monteros M."/>
            <person name="Pisani C."/>
            <person name="Plott C."/>
            <person name="Rajasekar S."/>
            <person name="Rhein H.S."/>
            <person name="Rohla C."/>
            <person name="Song M."/>
            <person name="Hilaire R.S."/>
            <person name="Shu S."/>
            <person name="Wells L."/>
            <person name="Wang X."/>
            <person name="Webber J."/>
            <person name="Heerema R.J."/>
            <person name="Klein P."/>
            <person name="Conner P."/>
            <person name="Grauke L."/>
            <person name="Grimwood J."/>
            <person name="Schmutz J."/>
            <person name="Randall J.J."/>
        </authorList>
    </citation>
    <scope>NUCLEOTIDE SEQUENCE</scope>
    <source>
        <tissue evidence="1">Leaf</tissue>
    </source>
</reference>
<protein>
    <submittedName>
        <fullName evidence="1">Uncharacterized protein</fullName>
    </submittedName>
</protein>
<dbReference type="Proteomes" id="UP000811246">
    <property type="component" value="Chromosome 9"/>
</dbReference>
<evidence type="ECO:0000313" key="2">
    <source>
        <dbReference type="Proteomes" id="UP000811246"/>
    </source>
</evidence>
<sequence>MSHRGRGVSLSFHYSFHSNAWTIFTNSITGIHTEGKK</sequence>
<proteinExistence type="predicted"/>
<name>A0A922E5Y1_CARIL</name>
<comment type="caution">
    <text evidence="1">The sequence shown here is derived from an EMBL/GenBank/DDBJ whole genome shotgun (WGS) entry which is preliminary data.</text>
</comment>
<organism evidence="1 2">
    <name type="scientific">Carya illinoinensis</name>
    <name type="common">Pecan</name>
    <dbReference type="NCBI Taxonomy" id="32201"/>
    <lineage>
        <taxon>Eukaryota</taxon>
        <taxon>Viridiplantae</taxon>
        <taxon>Streptophyta</taxon>
        <taxon>Embryophyta</taxon>
        <taxon>Tracheophyta</taxon>
        <taxon>Spermatophyta</taxon>
        <taxon>Magnoliopsida</taxon>
        <taxon>eudicotyledons</taxon>
        <taxon>Gunneridae</taxon>
        <taxon>Pentapetalae</taxon>
        <taxon>rosids</taxon>
        <taxon>fabids</taxon>
        <taxon>Fagales</taxon>
        <taxon>Juglandaceae</taxon>
        <taxon>Carya</taxon>
    </lineage>
</organism>
<dbReference type="AlphaFoldDB" id="A0A922E5Y1"/>
<gene>
    <name evidence="1" type="ORF">I3842_09G130900</name>
</gene>
<dbReference type="EMBL" id="CM031833">
    <property type="protein sequence ID" value="KAG6696107.1"/>
    <property type="molecule type" value="Genomic_DNA"/>
</dbReference>